<dbReference type="InterPro" id="IPR013128">
    <property type="entry name" value="Peptidase_C1A"/>
</dbReference>
<dbReference type="eggNOG" id="COG4870">
    <property type="taxonomic scope" value="Bacteria"/>
</dbReference>
<dbReference type="Gene3D" id="3.90.70.10">
    <property type="entry name" value="Cysteine proteinases"/>
    <property type="match status" value="1"/>
</dbReference>
<dbReference type="SMR" id="A0A0S2FCL5"/>
<evidence type="ECO:0000256" key="1">
    <source>
        <dbReference type="ARBA" id="ARBA00008455"/>
    </source>
</evidence>
<evidence type="ECO:0000313" key="5">
    <source>
        <dbReference type="Proteomes" id="UP000060787"/>
    </source>
</evidence>
<sequence>MTIARKTARRARTGTTLRHEAFEESELEVTPKAGAGRVERSAARRRLLDARPDTADFRDRMFEPTLIDVPVRIPLSEHLKLRLPVLDQGDEGACTAFGLAAVAHALLRKRAPRAKLAAVSTRMFYDMARRYDEWRGESYSGSSCRGAMKGWHHHGVCTDKVWPYKSGTPMETYTEARARDAAQRPLGAYFRVNHKDLVAMHAAFAEVGVLYASSAVHEGWDDPVRGRIVWAQQELAGYHAFAIVGYDEGGFWIQNSWGKDWGRGGYGYISYDEWLERGSDVWVARLAVPVRLHKAQSSAINHSSVARQSTGYSQADLRPHIVSLGNDGALRDGGRFGTTLDNVRNLIRDDLPRITAGWRKKRVMLYAHGGLVPEQSAIQRVADYRETLLDRQVYPLAFVWKSDVWSTLGNILRDVARPRSEGIVDKAKDLLLDRLDDTLEPLARVAGGKLLWDEMKENALLATTARVALANGGAQEAGGAALVARLLGEWIDHDPNVELHLTAHSAGSVLFAPLVQLLTCDGIVPDGPAVGMRGLGLKIESVALWAPAITVELFLQTYAPALRSGAIKRLSLFTLTDKAENDDDCADIYHKSLLYLVAHALETQARSWINRAYRHGTPLLGMARFLEKGGEQGNAELRELIDSGRIDWIQSPTAGLPPGSPDASTSTTHGGFEDDRATLAATLARALGHATTTASFDLHRSDAGNADRRNAIARAVKS</sequence>
<dbReference type="CDD" id="cd02619">
    <property type="entry name" value="Peptidase_C1"/>
    <property type="match status" value="1"/>
</dbReference>
<dbReference type="EMBL" id="CP011129">
    <property type="protein sequence ID" value="ALN81304.1"/>
    <property type="molecule type" value="Genomic_DNA"/>
</dbReference>
<dbReference type="GO" id="GO:0008234">
    <property type="term" value="F:cysteine-type peptidase activity"/>
    <property type="evidence" value="ECO:0007669"/>
    <property type="project" value="InterPro"/>
</dbReference>
<accession>A0A0S2FCL5</accession>
<reference evidence="4 5" key="1">
    <citation type="journal article" date="2015" name="BMC Genomics">
        <title>Comparative genomics and metabolic profiling of the genus Lysobacter.</title>
        <authorList>
            <person name="de Bruijn I."/>
            <person name="Cheng X."/>
            <person name="de Jager V."/>
            <person name="Exposito R.G."/>
            <person name="Watrous J."/>
            <person name="Patel N."/>
            <person name="Postma J."/>
            <person name="Dorrestein P.C."/>
            <person name="Kobayashi D."/>
            <person name="Raaijmakers J.M."/>
        </authorList>
    </citation>
    <scope>NUCLEOTIDE SEQUENCE [LARGE SCALE GENOMIC DNA]</scope>
    <source>
        <strain evidence="4 5">76</strain>
    </source>
</reference>
<organism evidence="4 5">
    <name type="scientific">Lysobacter antibioticus</name>
    <dbReference type="NCBI Taxonomy" id="84531"/>
    <lineage>
        <taxon>Bacteria</taxon>
        <taxon>Pseudomonadati</taxon>
        <taxon>Pseudomonadota</taxon>
        <taxon>Gammaproteobacteria</taxon>
        <taxon>Lysobacterales</taxon>
        <taxon>Lysobacteraceae</taxon>
        <taxon>Lysobacter</taxon>
    </lineage>
</organism>
<gene>
    <name evidence="4" type="ORF">LA76x_3176</name>
</gene>
<dbReference type="InterPro" id="IPR038765">
    <property type="entry name" value="Papain-like_cys_pep_sf"/>
</dbReference>
<dbReference type="InterPro" id="IPR000668">
    <property type="entry name" value="Peptidase_C1A_C"/>
</dbReference>
<feature type="domain" description="Peptidase C1A papain C-terminal" evidence="3">
    <location>
        <begin position="75"/>
        <end position="285"/>
    </location>
</feature>
<keyword evidence="4" id="KW-0645">Protease</keyword>
<dbReference type="RefSeq" id="WP_082647908.1">
    <property type="nucleotide sequence ID" value="NZ_CP011129.1"/>
</dbReference>
<dbReference type="KEGG" id="lab:LA76x_3176"/>
<keyword evidence="4" id="KW-0378">Hydrolase</keyword>
<dbReference type="SUPFAM" id="SSF54001">
    <property type="entry name" value="Cysteine proteinases"/>
    <property type="match status" value="1"/>
</dbReference>
<name>A0A0S2FCL5_LYSAN</name>
<evidence type="ECO:0000256" key="2">
    <source>
        <dbReference type="SAM" id="MobiDB-lite"/>
    </source>
</evidence>
<dbReference type="Pfam" id="PF00112">
    <property type="entry name" value="Peptidase_C1"/>
    <property type="match status" value="1"/>
</dbReference>
<keyword evidence="5" id="KW-1185">Reference proteome</keyword>
<proteinExistence type="inferred from homology"/>
<evidence type="ECO:0000259" key="3">
    <source>
        <dbReference type="SMART" id="SM00645"/>
    </source>
</evidence>
<protein>
    <submittedName>
        <fullName evidence="4">Papain cysteine protease family protein</fullName>
    </submittedName>
</protein>
<comment type="similarity">
    <text evidence="1">Belongs to the peptidase C1 family.</text>
</comment>
<dbReference type="Proteomes" id="UP000060787">
    <property type="component" value="Chromosome"/>
</dbReference>
<feature type="region of interest" description="Disordered" evidence="2">
    <location>
        <begin position="651"/>
        <end position="671"/>
    </location>
</feature>
<dbReference type="GO" id="GO:0006508">
    <property type="term" value="P:proteolysis"/>
    <property type="evidence" value="ECO:0007669"/>
    <property type="project" value="UniProtKB-KW"/>
</dbReference>
<dbReference type="SMART" id="SM00645">
    <property type="entry name" value="Pept_C1"/>
    <property type="match status" value="1"/>
</dbReference>
<dbReference type="AlphaFoldDB" id="A0A0S2FCL5"/>
<dbReference type="PANTHER" id="PTHR12411">
    <property type="entry name" value="CYSTEINE PROTEASE FAMILY C1-RELATED"/>
    <property type="match status" value="1"/>
</dbReference>
<dbReference type="STRING" id="84531.LA76x_3176"/>
<dbReference type="PATRIC" id="fig|84531.8.peg.3191"/>
<evidence type="ECO:0000313" key="4">
    <source>
        <dbReference type="EMBL" id="ALN81304.1"/>
    </source>
</evidence>